<dbReference type="PANTHER" id="PTHR43540:SF1">
    <property type="entry name" value="ISOCHORISMATASE HYDROLASE"/>
    <property type="match status" value="1"/>
</dbReference>
<dbReference type="EMBL" id="JBHSGD010000007">
    <property type="protein sequence ID" value="MFC4653036.1"/>
    <property type="molecule type" value="Genomic_DNA"/>
</dbReference>
<sequence length="172" mass="19294">MNLSNTALIMIDLQAAMRRIVAPFAKPYSYDEVLANNQKLMGAFADAGQPIIMVTVQPKILPKKWAERVGRLILEEDARDLPNVYKIAKYGPNAFTQSDENLEQLLNRQKIKKLVFTGVSTSNGVVKTARTARELHFDVVIVKDATADKSLSGYQKSLEEFETICETKDFVN</sequence>
<name>A0ABV9JEV3_9LACT</name>
<dbReference type="PANTHER" id="PTHR43540">
    <property type="entry name" value="PEROXYUREIDOACRYLATE/UREIDOACRYLATE AMIDOHYDROLASE-RELATED"/>
    <property type="match status" value="1"/>
</dbReference>
<dbReference type="CDD" id="cd00431">
    <property type="entry name" value="cysteine_hydrolases"/>
    <property type="match status" value="1"/>
</dbReference>
<feature type="domain" description="Isochorismatase-like" evidence="3">
    <location>
        <begin position="6"/>
        <end position="163"/>
    </location>
</feature>
<dbReference type="InterPro" id="IPR036380">
    <property type="entry name" value="Isochorismatase-like_sf"/>
</dbReference>
<evidence type="ECO:0000313" key="5">
    <source>
        <dbReference type="Proteomes" id="UP001595987"/>
    </source>
</evidence>
<dbReference type="GO" id="GO:0016787">
    <property type="term" value="F:hydrolase activity"/>
    <property type="evidence" value="ECO:0007669"/>
    <property type="project" value="UniProtKB-KW"/>
</dbReference>
<dbReference type="RefSeq" id="WP_213536766.1">
    <property type="nucleotide sequence ID" value="NZ_BOVQ01000009.1"/>
</dbReference>
<keyword evidence="5" id="KW-1185">Reference proteome</keyword>
<organism evidence="4 5">
    <name type="scientific">Lactococcus nasutitermitis</name>
    <dbReference type="NCBI Taxonomy" id="1652957"/>
    <lineage>
        <taxon>Bacteria</taxon>
        <taxon>Bacillati</taxon>
        <taxon>Bacillota</taxon>
        <taxon>Bacilli</taxon>
        <taxon>Lactobacillales</taxon>
        <taxon>Streptococcaceae</taxon>
        <taxon>Lactococcus</taxon>
    </lineage>
</organism>
<gene>
    <name evidence="4" type="ORF">ACFO26_08960</name>
</gene>
<evidence type="ECO:0000256" key="1">
    <source>
        <dbReference type="ARBA" id="ARBA00006336"/>
    </source>
</evidence>
<dbReference type="Pfam" id="PF00857">
    <property type="entry name" value="Isochorismatase"/>
    <property type="match status" value="1"/>
</dbReference>
<protein>
    <submittedName>
        <fullName evidence="4">Isochorismatase family cysteine hydrolase</fullName>
        <ecNumber evidence="4">3.-.-.-</ecNumber>
    </submittedName>
</protein>
<comment type="similarity">
    <text evidence="1">Belongs to the isochorismatase family.</text>
</comment>
<dbReference type="InterPro" id="IPR050272">
    <property type="entry name" value="Isochorismatase-like_hydrls"/>
</dbReference>
<dbReference type="SUPFAM" id="SSF52499">
    <property type="entry name" value="Isochorismatase-like hydrolases"/>
    <property type="match status" value="1"/>
</dbReference>
<reference evidence="5" key="1">
    <citation type="journal article" date="2019" name="Int. J. Syst. Evol. Microbiol.">
        <title>The Global Catalogue of Microorganisms (GCM) 10K type strain sequencing project: providing services to taxonomists for standard genome sequencing and annotation.</title>
        <authorList>
            <consortium name="The Broad Institute Genomics Platform"/>
            <consortium name="The Broad Institute Genome Sequencing Center for Infectious Disease"/>
            <person name="Wu L."/>
            <person name="Ma J."/>
        </authorList>
    </citation>
    <scope>NUCLEOTIDE SEQUENCE [LARGE SCALE GENOMIC DNA]</scope>
    <source>
        <strain evidence="5">CCUG 63287</strain>
    </source>
</reference>
<keyword evidence="2 4" id="KW-0378">Hydrolase</keyword>
<dbReference type="Proteomes" id="UP001595987">
    <property type="component" value="Unassembled WGS sequence"/>
</dbReference>
<dbReference type="InterPro" id="IPR000868">
    <property type="entry name" value="Isochorismatase-like_dom"/>
</dbReference>
<evidence type="ECO:0000313" key="4">
    <source>
        <dbReference type="EMBL" id="MFC4653036.1"/>
    </source>
</evidence>
<evidence type="ECO:0000259" key="3">
    <source>
        <dbReference type="Pfam" id="PF00857"/>
    </source>
</evidence>
<dbReference type="EC" id="3.-.-.-" evidence="4"/>
<accession>A0ABV9JEV3</accession>
<evidence type="ECO:0000256" key="2">
    <source>
        <dbReference type="ARBA" id="ARBA00022801"/>
    </source>
</evidence>
<comment type="caution">
    <text evidence="4">The sequence shown here is derived from an EMBL/GenBank/DDBJ whole genome shotgun (WGS) entry which is preliminary data.</text>
</comment>
<proteinExistence type="inferred from homology"/>
<dbReference type="Gene3D" id="3.40.50.850">
    <property type="entry name" value="Isochorismatase-like"/>
    <property type="match status" value="1"/>
</dbReference>